<dbReference type="GO" id="GO:0009372">
    <property type="term" value="P:quorum sensing"/>
    <property type="evidence" value="ECO:0007669"/>
    <property type="project" value="UniProtKB-UniRule"/>
</dbReference>
<evidence type="ECO:0000256" key="1">
    <source>
        <dbReference type="ARBA" id="ARBA00022654"/>
    </source>
</evidence>
<dbReference type="EC" id="2.3.1.184" evidence="6"/>
<protein>
    <recommendedName>
        <fullName evidence="6">Acyl-homoserine-lactone synthase</fullName>
        <ecNumber evidence="6">2.3.1.184</ecNumber>
    </recommendedName>
    <alternativeName>
        <fullName evidence="6">Autoinducer synthesis protein</fullName>
    </alternativeName>
</protein>
<dbReference type="PANTHER" id="PTHR39322">
    <property type="entry name" value="ACYL-HOMOSERINE-LACTONE SYNTHASE"/>
    <property type="match status" value="1"/>
</dbReference>
<dbReference type="Pfam" id="PF00765">
    <property type="entry name" value="Autoind_synth"/>
    <property type="match status" value="1"/>
</dbReference>
<comment type="caution">
    <text evidence="7">The sequence shown here is derived from an EMBL/GenBank/DDBJ whole genome shotgun (WGS) entry which is preliminary data.</text>
</comment>
<dbReference type="EMBL" id="NOXU01000014">
    <property type="protein sequence ID" value="OYQ37517.1"/>
    <property type="molecule type" value="Genomic_DNA"/>
</dbReference>
<keyword evidence="1 5" id="KW-0673">Quorum sensing</keyword>
<dbReference type="PANTHER" id="PTHR39322:SF1">
    <property type="entry name" value="ISOVALERYL-HOMOSERINE LACTONE SYNTHASE"/>
    <property type="match status" value="1"/>
</dbReference>
<dbReference type="SUPFAM" id="SSF55729">
    <property type="entry name" value="Acyl-CoA N-acyltransferases (Nat)"/>
    <property type="match status" value="1"/>
</dbReference>
<gene>
    <name evidence="7" type="ORF">CHU95_01260</name>
</gene>
<evidence type="ECO:0000256" key="2">
    <source>
        <dbReference type="ARBA" id="ARBA00022679"/>
    </source>
</evidence>
<reference evidence="7 8" key="1">
    <citation type="submission" date="2017-07" db="EMBL/GenBank/DDBJ databases">
        <title>Niveispirillum cyanobacteriorum sp. nov., isolated from cyanobacterial aggregates in a eutrophic lake.</title>
        <authorList>
            <person name="Cai H."/>
        </authorList>
    </citation>
    <scope>NUCLEOTIDE SEQUENCE [LARGE SCALE GENOMIC DNA]</scope>
    <source>
        <strain evidence="8">TH1-14</strain>
    </source>
</reference>
<comment type="catalytic activity">
    <reaction evidence="6">
        <text>a fatty acyl-[ACP] + S-adenosyl-L-methionine = an N-acyl-L-homoserine lactone + S-methyl-5'-thioadenosine + holo-[ACP] + H(+)</text>
        <dbReference type="Rhea" id="RHEA:10096"/>
        <dbReference type="Rhea" id="RHEA-COMP:9685"/>
        <dbReference type="Rhea" id="RHEA-COMP:14125"/>
        <dbReference type="ChEBI" id="CHEBI:15378"/>
        <dbReference type="ChEBI" id="CHEBI:17509"/>
        <dbReference type="ChEBI" id="CHEBI:55474"/>
        <dbReference type="ChEBI" id="CHEBI:59789"/>
        <dbReference type="ChEBI" id="CHEBI:64479"/>
        <dbReference type="ChEBI" id="CHEBI:138651"/>
        <dbReference type="EC" id="2.3.1.184"/>
    </reaction>
</comment>
<evidence type="ECO:0000256" key="6">
    <source>
        <dbReference type="RuleBase" id="RU361135"/>
    </source>
</evidence>
<dbReference type="Gene3D" id="3.40.630.30">
    <property type="match status" value="1"/>
</dbReference>
<dbReference type="InterPro" id="IPR001690">
    <property type="entry name" value="Autoind_synthase"/>
</dbReference>
<evidence type="ECO:0000256" key="4">
    <source>
        <dbReference type="ARBA" id="ARBA00022929"/>
    </source>
</evidence>
<dbReference type="RefSeq" id="WP_094452924.1">
    <property type="nucleotide sequence ID" value="NZ_NOXU01000014.1"/>
</dbReference>
<keyword evidence="8" id="KW-1185">Reference proteome</keyword>
<sequence>MRAIIDVGRQISTGCRSEAFTAGTHTDLAWKTQQLRRRIFVEGLGWTLSVDRSGRERDQFDRKDTIYGAVVEDGNPVGCWRMLPTVRPYLLQDVFPHLAAGRQLPRDIETWEISRFGVDPFHQKPDMVSRELLGLMMRFAAANGVATIVAVTDEAFHKLLGRAGLKLFTYPGVDRSQEGTRGAIVAGGLHLAEQTHPRYRKFAQLSQEAA</sequence>
<evidence type="ECO:0000256" key="5">
    <source>
        <dbReference type="PROSITE-ProRule" id="PRU00533"/>
    </source>
</evidence>
<keyword evidence="2 6" id="KW-0808">Transferase</keyword>
<dbReference type="PRINTS" id="PR01549">
    <property type="entry name" value="AUTOINDCRSYN"/>
</dbReference>
<comment type="similarity">
    <text evidence="5 6">Belongs to the autoinducer synthase family.</text>
</comment>
<dbReference type="Proteomes" id="UP000216998">
    <property type="component" value="Unassembled WGS sequence"/>
</dbReference>
<keyword evidence="3 6" id="KW-0949">S-adenosyl-L-methionine</keyword>
<name>A0A255Z7J5_9PROT</name>
<evidence type="ECO:0000256" key="3">
    <source>
        <dbReference type="ARBA" id="ARBA00022691"/>
    </source>
</evidence>
<dbReference type="PROSITE" id="PS51187">
    <property type="entry name" value="AUTOINDUCER_SYNTH_2"/>
    <property type="match status" value="1"/>
</dbReference>
<evidence type="ECO:0000313" key="8">
    <source>
        <dbReference type="Proteomes" id="UP000216998"/>
    </source>
</evidence>
<organism evidence="7 8">
    <name type="scientific">Niveispirillum lacus</name>
    <dbReference type="NCBI Taxonomy" id="1981099"/>
    <lineage>
        <taxon>Bacteria</taxon>
        <taxon>Pseudomonadati</taxon>
        <taxon>Pseudomonadota</taxon>
        <taxon>Alphaproteobacteria</taxon>
        <taxon>Rhodospirillales</taxon>
        <taxon>Azospirillaceae</taxon>
        <taxon>Niveispirillum</taxon>
    </lineage>
</organism>
<evidence type="ECO:0000313" key="7">
    <source>
        <dbReference type="EMBL" id="OYQ37517.1"/>
    </source>
</evidence>
<dbReference type="AlphaFoldDB" id="A0A255Z7J5"/>
<dbReference type="GO" id="GO:0061579">
    <property type="term" value="F:N-acyl homoserine lactone synthase activity"/>
    <property type="evidence" value="ECO:0007669"/>
    <property type="project" value="UniProtKB-UniRule"/>
</dbReference>
<accession>A0A255Z7J5</accession>
<dbReference type="InterPro" id="IPR016181">
    <property type="entry name" value="Acyl_CoA_acyltransferase"/>
</dbReference>
<proteinExistence type="inferred from homology"/>
<keyword evidence="4 5" id="KW-0071">Autoinducer synthesis</keyword>
<dbReference type="GO" id="GO:0007165">
    <property type="term" value="P:signal transduction"/>
    <property type="evidence" value="ECO:0007669"/>
    <property type="project" value="TreeGrafter"/>
</dbReference>
<dbReference type="OrthoDB" id="6169313at2"/>